<sequence>MKKLLIASLTACLVAPNLQAQTTPAPSADMQIKTALLAAPSDKKEGAKVYGYSSDGQFKVLREGTNDLICLADDPATKGINVSCYHAKLEPFMARGRELKMEKKSAKEVFDIREAEAKSGKLKMPDAPSTLFVLSGNDENYDPATGEIKDGYLRYVVYIPFATAESTGLPLKPEGPAMPWIMDPGTHRAHIMINPPKQ</sequence>
<reference evidence="2 3" key="1">
    <citation type="submission" date="2019-10" db="EMBL/GenBank/DDBJ databases">
        <title>Draft Genome Sequence of Cytophagaceae sp. SJW1-29.</title>
        <authorList>
            <person name="Choi A."/>
        </authorList>
    </citation>
    <scope>NUCLEOTIDE SEQUENCE [LARGE SCALE GENOMIC DNA]</scope>
    <source>
        <strain evidence="2 3">SJW1-29</strain>
    </source>
</reference>
<comment type="caution">
    <text evidence="2">The sequence shown here is derived from an EMBL/GenBank/DDBJ whole genome shotgun (WGS) entry which is preliminary data.</text>
</comment>
<dbReference type="EMBL" id="WHLY01000002">
    <property type="protein sequence ID" value="MPR35392.1"/>
    <property type="molecule type" value="Genomic_DNA"/>
</dbReference>
<evidence type="ECO:0000256" key="1">
    <source>
        <dbReference type="SAM" id="SignalP"/>
    </source>
</evidence>
<evidence type="ECO:0000313" key="2">
    <source>
        <dbReference type="EMBL" id="MPR35392.1"/>
    </source>
</evidence>
<gene>
    <name evidence="2" type="ORF">GBK04_19050</name>
</gene>
<feature type="chain" id="PRO_5028879339" evidence="1">
    <location>
        <begin position="21"/>
        <end position="198"/>
    </location>
</feature>
<accession>A0A7C9FSL9</accession>
<evidence type="ECO:0000313" key="3">
    <source>
        <dbReference type="Proteomes" id="UP000479293"/>
    </source>
</evidence>
<protein>
    <submittedName>
        <fullName evidence="2">Uncharacterized protein</fullName>
    </submittedName>
</protein>
<dbReference type="AlphaFoldDB" id="A0A7C9FSL9"/>
<organism evidence="2 3">
    <name type="scientific">Salmonirosea aquatica</name>
    <dbReference type="NCBI Taxonomy" id="2654236"/>
    <lineage>
        <taxon>Bacteria</taxon>
        <taxon>Pseudomonadati</taxon>
        <taxon>Bacteroidota</taxon>
        <taxon>Cytophagia</taxon>
        <taxon>Cytophagales</taxon>
        <taxon>Spirosomataceae</taxon>
        <taxon>Salmonirosea</taxon>
    </lineage>
</organism>
<proteinExistence type="predicted"/>
<keyword evidence="3" id="KW-1185">Reference proteome</keyword>
<name>A0A7C9FSL9_9BACT</name>
<keyword evidence="1" id="KW-0732">Signal</keyword>
<feature type="signal peptide" evidence="1">
    <location>
        <begin position="1"/>
        <end position="20"/>
    </location>
</feature>
<dbReference type="Proteomes" id="UP000479293">
    <property type="component" value="Unassembled WGS sequence"/>
</dbReference>
<dbReference type="RefSeq" id="WP_152762403.1">
    <property type="nucleotide sequence ID" value="NZ_WHLY01000002.1"/>
</dbReference>